<gene>
    <name evidence="3" type="ORF">GCM10010909_01500</name>
</gene>
<evidence type="ECO:0000256" key="2">
    <source>
        <dbReference type="ARBA" id="ARBA00023002"/>
    </source>
</evidence>
<proteinExistence type="inferred from homology"/>
<name>A0ABQ6A2D6_9PROT</name>
<dbReference type="InterPro" id="IPR002347">
    <property type="entry name" value="SDR_fam"/>
</dbReference>
<dbReference type="InterPro" id="IPR036291">
    <property type="entry name" value="NAD(P)-bd_dom_sf"/>
</dbReference>
<dbReference type="NCBIfam" id="NF005559">
    <property type="entry name" value="PRK07231.1"/>
    <property type="match status" value="1"/>
</dbReference>
<dbReference type="PANTHER" id="PTHR42760:SF133">
    <property type="entry name" value="3-OXOACYL-[ACYL-CARRIER-PROTEIN] REDUCTASE"/>
    <property type="match status" value="1"/>
</dbReference>
<dbReference type="PRINTS" id="PR00081">
    <property type="entry name" value="GDHRDH"/>
</dbReference>
<dbReference type="Proteomes" id="UP001156641">
    <property type="component" value="Unassembled WGS sequence"/>
</dbReference>
<evidence type="ECO:0000313" key="4">
    <source>
        <dbReference type="Proteomes" id="UP001156641"/>
    </source>
</evidence>
<dbReference type="Pfam" id="PF13561">
    <property type="entry name" value="adh_short_C2"/>
    <property type="match status" value="1"/>
</dbReference>
<evidence type="ECO:0000256" key="1">
    <source>
        <dbReference type="ARBA" id="ARBA00006484"/>
    </source>
</evidence>
<comment type="caution">
    <text evidence="3">The sequence shown here is derived from an EMBL/GenBank/DDBJ whole genome shotgun (WGS) entry which is preliminary data.</text>
</comment>
<dbReference type="PANTHER" id="PTHR42760">
    <property type="entry name" value="SHORT-CHAIN DEHYDROGENASES/REDUCTASES FAMILY MEMBER"/>
    <property type="match status" value="1"/>
</dbReference>
<keyword evidence="4" id="KW-1185">Reference proteome</keyword>
<dbReference type="EMBL" id="BSOS01000005">
    <property type="protein sequence ID" value="GLR65472.1"/>
    <property type="molecule type" value="Genomic_DNA"/>
</dbReference>
<keyword evidence="2" id="KW-0560">Oxidoreductase</keyword>
<reference evidence="4" key="1">
    <citation type="journal article" date="2019" name="Int. J. Syst. Evol. Microbiol.">
        <title>The Global Catalogue of Microorganisms (GCM) 10K type strain sequencing project: providing services to taxonomists for standard genome sequencing and annotation.</title>
        <authorList>
            <consortium name="The Broad Institute Genomics Platform"/>
            <consortium name="The Broad Institute Genome Sequencing Center for Infectious Disease"/>
            <person name="Wu L."/>
            <person name="Ma J."/>
        </authorList>
    </citation>
    <scope>NUCLEOTIDE SEQUENCE [LARGE SCALE GENOMIC DNA]</scope>
    <source>
        <strain evidence="4">NBRC 112502</strain>
    </source>
</reference>
<organism evidence="3 4">
    <name type="scientific">Acidocella aquatica</name>
    <dbReference type="NCBI Taxonomy" id="1922313"/>
    <lineage>
        <taxon>Bacteria</taxon>
        <taxon>Pseudomonadati</taxon>
        <taxon>Pseudomonadota</taxon>
        <taxon>Alphaproteobacteria</taxon>
        <taxon>Acetobacterales</taxon>
        <taxon>Acidocellaceae</taxon>
        <taxon>Acidocella</taxon>
    </lineage>
</organism>
<sequence length="265" mass="27175">MGRLEGKTAIVTGGARGLGGAAVDALAAEGAVVVIADMLDEAGAARAAKLNAEGRKAEYVHLDVRDTANWAALVSGVVARHGRLDILVNNAGINAPVTIEDATAEQFRAILEVNLIGPFLGMKAVIPAMRASGGGSIINMASNSTQMVLPLTSLYGASKSALANLTKSTAVHCAQRGYNIRVNSIHPGAHETEMLLGNGGAKPADIPQVRSLINAIPMGRMGKPSEIGSVVVFLASEDSSYMTASELFSDGGLTVVSFGADPAQQ</sequence>
<protein>
    <submittedName>
        <fullName evidence="3">Short-chain dehydrogenase</fullName>
    </submittedName>
</protein>
<dbReference type="PRINTS" id="PR00080">
    <property type="entry name" value="SDRFAMILY"/>
</dbReference>
<dbReference type="RefSeq" id="WP_284255963.1">
    <property type="nucleotide sequence ID" value="NZ_BSOS01000005.1"/>
</dbReference>
<dbReference type="Gene3D" id="3.40.50.720">
    <property type="entry name" value="NAD(P)-binding Rossmann-like Domain"/>
    <property type="match status" value="1"/>
</dbReference>
<dbReference type="InterPro" id="IPR020904">
    <property type="entry name" value="Sc_DH/Rdtase_CS"/>
</dbReference>
<dbReference type="SUPFAM" id="SSF51735">
    <property type="entry name" value="NAD(P)-binding Rossmann-fold domains"/>
    <property type="match status" value="1"/>
</dbReference>
<dbReference type="PROSITE" id="PS00061">
    <property type="entry name" value="ADH_SHORT"/>
    <property type="match status" value="1"/>
</dbReference>
<accession>A0ABQ6A2D6</accession>
<evidence type="ECO:0000313" key="3">
    <source>
        <dbReference type="EMBL" id="GLR65472.1"/>
    </source>
</evidence>
<comment type="similarity">
    <text evidence="1">Belongs to the short-chain dehydrogenases/reductases (SDR) family.</text>
</comment>